<proteinExistence type="predicted"/>
<evidence type="ECO:0000313" key="3">
    <source>
        <dbReference type="Proteomes" id="UP000766486"/>
    </source>
</evidence>
<feature type="compositionally biased region" description="Acidic residues" evidence="1">
    <location>
        <begin position="67"/>
        <end position="81"/>
    </location>
</feature>
<feature type="region of interest" description="Disordered" evidence="1">
    <location>
        <begin position="57"/>
        <end position="81"/>
    </location>
</feature>
<dbReference type="EMBL" id="CABFNS010000744">
    <property type="protein sequence ID" value="VUC26206.1"/>
    <property type="molecule type" value="Genomic_DNA"/>
</dbReference>
<evidence type="ECO:0000256" key="1">
    <source>
        <dbReference type="SAM" id="MobiDB-lite"/>
    </source>
</evidence>
<dbReference type="Proteomes" id="UP000766486">
    <property type="component" value="Unassembled WGS sequence"/>
</dbReference>
<protein>
    <submittedName>
        <fullName evidence="2">Uncharacterized protein</fullName>
    </submittedName>
</protein>
<name>A0ABY6U532_BIOOC</name>
<comment type="caution">
    <text evidence="2">The sequence shown here is derived from an EMBL/GenBank/DDBJ whole genome shotgun (WGS) entry which is preliminary data.</text>
</comment>
<feature type="region of interest" description="Disordered" evidence="1">
    <location>
        <begin position="1"/>
        <end position="38"/>
    </location>
</feature>
<organism evidence="2 3">
    <name type="scientific">Bionectria ochroleuca</name>
    <name type="common">Gliocladium roseum</name>
    <dbReference type="NCBI Taxonomy" id="29856"/>
    <lineage>
        <taxon>Eukaryota</taxon>
        <taxon>Fungi</taxon>
        <taxon>Dikarya</taxon>
        <taxon>Ascomycota</taxon>
        <taxon>Pezizomycotina</taxon>
        <taxon>Sordariomycetes</taxon>
        <taxon>Hypocreomycetidae</taxon>
        <taxon>Hypocreales</taxon>
        <taxon>Bionectriaceae</taxon>
        <taxon>Clonostachys</taxon>
    </lineage>
</organism>
<reference evidence="2 3" key="1">
    <citation type="submission" date="2019-06" db="EMBL/GenBank/DDBJ databases">
        <authorList>
            <person name="Broberg M."/>
        </authorList>
    </citation>
    <scope>NUCLEOTIDE SEQUENCE [LARGE SCALE GENOMIC DNA]</scope>
</reference>
<evidence type="ECO:0000313" key="2">
    <source>
        <dbReference type="EMBL" id="VUC26206.1"/>
    </source>
</evidence>
<sequence length="291" mass="33336">MSRRTQYEFSPKHSPDERSPTRDEDTRTNIPVSLRDFRRTSSEAGYFGHWTFRSRSLNRDEQSDSGNSEDQEAAELSDDEGFWNMSRRADASQLESPQPEPAQSLTNLARGVLGDITTTAMNRLPNFSGTQQRDLVFDDENVVIIFDVDEEREQEVPRFDFDVPIGPRVHESYRFEIEHPTVAPAIRYLYGIPTARHLAALGRGIHHHSMVGFNNLTYAYGRVTETYVAAAENIQPALRITREVAADVAEGARVFRDIAQEQWREWSPWLDRMFEATATGPARQRRGSLMR</sequence>
<gene>
    <name evidence="2" type="ORF">CLO192961_LOCUS184437</name>
</gene>
<keyword evidence="3" id="KW-1185">Reference proteome</keyword>
<feature type="compositionally biased region" description="Basic and acidic residues" evidence="1">
    <location>
        <begin position="10"/>
        <end position="27"/>
    </location>
</feature>
<accession>A0ABY6U532</accession>